<evidence type="ECO:0000313" key="24">
    <source>
        <dbReference type="EMBL" id="RGW75584.1"/>
    </source>
</evidence>
<evidence type="ECO:0000313" key="44">
    <source>
        <dbReference type="Proteomes" id="UP000286211"/>
    </source>
</evidence>
<evidence type="ECO:0000313" key="22">
    <source>
        <dbReference type="EMBL" id="RGW42733.1"/>
    </source>
</evidence>
<dbReference type="Proteomes" id="UP000286501">
    <property type="component" value="Unassembled WGS sequence"/>
</dbReference>
<dbReference type="EMBL" id="QRVA01000007">
    <property type="protein sequence ID" value="RGS17374.1"/>
    <property type="molecule type" value="Genomic_DNA"/>
</dbReference>
<dbReference type="Proteomes" id="UP001208620">
    <property type="component" value="Unassembled WGS sequence"/>
</dbReference>
<reference evidence="32 33" key="1">
    <citation type="submission" date="2018-08" db="EMBL/GenBank/DDBJ databases">
        <title>A genome reference for cultivated species of the human gut microbiota.</title>
        <authorList>
            <person name="Zou Y."/>
            <person name="Xue W."/>
            <person name="Luo G."/>
        </authorList>
    </citation>
    <scope>NUCLEOTIDE SEQUENCE [LARGE SCALE GENOMIC DNA]</scope>
    <source>
        <strain evidence="24 42">AF10-17</strain>
        <strain evidence="23 43">AF11-14</strain>
        <strain evidence="22 35">AF12-50</strain>
        <strain evidence="21 40">AF15-25</strain>
        <strain evidence="20 36">AF24-12</strain>
        <strain evidence="31 34">AF38-11</strain>
        <strain evidence="30 38">AF43-2</strain>
        <strain evidence="29 44">AF46-2NS</strain>
        <strain evidence="28 37">AM16-54</strain>
        <strain evidence="27 45">AM22-1</strain>
        <strain evidence="26 39">AM42-23AC</strain>
        <strain evidence="25 41">OF03-3</strain>
        <strain evidence="19 33">OM06-11</strain>
        <strain evidence="18 32">TF06-40</strain>
    </source>
</reference>
<dbReference type="Proteomes" id="UP000406735">
    <property type="component" value="Unassembled WGS sequence"/>
</dbReference>
<dbReference type="Proteomes" id="UP001196316">
    <property type="component" value="Unassembled WGS sequence"/>
</dbReference>
<evidence type="ECO:0000313" key="29">
    <source>
        <dbReference type="EMBL" id="RHK12238.1"/>
    </source>
</evidence>
<evidence type="ECO:0000313" key="15">
    <source>
        <dbReference type="EMBL" id="MQO02625.1"/>
    </source>
</evidence>
<evidence type="ECO:0000313" key="50">
    <source>
        <dbReference type="Proteomes" id="UP000420707"/>
    </source>
</evidence>
<dbReference type="EMBL" id="QSSA01000005">
    <property type="protein sequence ID" value="RGL63289.1"/>
    <property type="molecule type" value="Genomic_DNA"/>
</dbReference>
<dbReference type="Proteomes" id="UP000284562">
    <property type="component" value="Unassembled WGS sequence"/>
</dbReference>
<evidence type="ECO:0000313" key="33">
    <source>
        <dbReference type="Proteomes" id="UP000261245"/>
    </source>
</evidence>
<evidence type="ECO:0000313" key="7">
    <source>
        <dbReference type="EMBL" id="MCW4131103.1"/>
    </source>
</evidence>
<dbReference type="EMBL" id="JAPDVH010000001">
    <property type="protein sequence ID" value="MCW4155047.1"/>
    <property type="molecule type" value="Genomic_DNA"/>
</dbReference>
<evidence type="ECO:0000313" key="19">
    <source>
        <dbReference type="EMBL" id="RGN10515.1"/>
    </source>
</evidence>
<dbReference type="Proteomes" id="UP000261245">
    <property type="component" value="Unassembled WGS sequence"/>
</dbReference>
<dbReference type="Proteomes" id="UP000420635">
    <property type="component" value="Unassembled WGS sequence"/>
</dbReference>
<reference evidence="3" key="5">
    <citation type="submission" date="2022-07" db="EMBL/GenBank/DDBJ databases">
        <title>Prevotella copri.</title>
        <authorList>
            <person name="Yang C."/>
        </authorList>
    </citation>
    <scope>NUCLEOTIDE SEQUENCE</scope>
    <source>
        <strain evidence="5">HF1476</strain>
        <strain evidence="4">HF1805</strain>
        <strain evidence="3">HF88</strain>
    </source>
</reference>
<dbReference type="Proteomes" id="UP001204486">
    <property type="component" value="Unassembled WGS sequence"/>
</dbReference>
<evidence type="ECO:0000313" key="41">
    <source>
        <dbReference type="Proteomes" id="UP000285604"/>
    </source>
</evidence>
<sequence length="73" mass="8319">MNALIGFVALIAVGLVGWAIAEFKYKAFTFTRSEKDIEEEKELEEQKRAEGFKEMNIRDIMRKNSTNGYNAVG</sequence>
<evidence type="ECO:0000313" key="13">
    <source>
        <dbReference type="EMBL" id="MQN84641.1"/>
    </source>
</evidence>
<dbReference type="Proteomes" id="UP000286077">
    <property type="component" value="Unassembled WGS sequence"/>
</dbReference>
<dbReference type="EMBL" id="JAPDVG010000001">
    <property type="protein sequence ID" value="MCW4131103.1"/>
    <property type="molecule type" value="Genomic_DNA"/>
</dbReference>
<dbReference type="Proteomes" id="UP000420707">
    <property type="component" value="Unassembled WGS sequence"/>
</dbReference>
<evidence type="ECO:0000313" key="31">
    <source>
        <dbReference type="EMBL" id="RHL37103.1"/>
    </source>
</evidence>
<evidence type="ECO:0000313" key="2">
    <source>
        <dbReference type="EMBL" id="MCE4121698.1"/>
    </source>
</evidence>
<evidence type="ECO:0000313" key="1">
    <source>
        <dbReference type="EMBL" id="MBV3408825.1"/>
    </source>
</evidence>
<dbReference type="Proteomes" id="UP000358159">
    <property type="component" value="Unassembled WGS sequence"/>
</dbReference>
<evidence type="ECO:0000313" key="43">
    <source>
        <dbReference type="Proteomes" id="UP000286077"/>
    </source>
</evidence>
<reference evidence="2" key="4">
    <citation type="submission" date="2021-12" db="EMBL/GenBank/DDBJ databases">
        <authorList>
            <person name="Lv X."/>
        </authorList>
    </citation>
    <scope>NUCLEOTIDE SEQUENCE</scope>
    <source>
        <strain evidence="2">HF2106</strain>
    </source>
</reference>
<dbReference type="EMBL" id="QRNN01000003">
    <property type="protein sequence ID" value="RHK50293.1"/>
    <property type="molecule type" value="Genomic_DNA"/>
</dbReference>
<evidence type="ECO:0000313" key="52">
    <source>
        <dbReference type="Proteomes" id="UP000421408"/>
    </source>
</evidence>
<dbReference type="EMBL" id="JAJTVO010000006">
    <property type="protein sequence ID" value="MCE4121698.1"/>
    <property type="molecule type" value="Genomic_DNA"/>
</dbReference>
<reference evidence="46 47" key="2">
    <citation type="submission" date="2019-09" db="EMBL/GenBank/DDBJ databases">
        <title>Distinct polysaccharide growth profiles of human intestinal Prevotella copri isolates.</title>
        <authorList>
            <person name="Fehlner-Peach H."/>
            <person name="Magnabosco C."/>
            <person name="Raghavan V."/>
            <person name="Scher J.U."/>
            <person name="Tett A."/>
            <person name="Cox L.M."/>
            <person name="Gottsegen C."/>
            <person name="Watters A."/>
            <person name="Wiltshire- Gordon J.D."/>
            <person name="Segata N."/>
            <person name="Bonneau R."/>
            <person name="Littman D.R."/>
        </authorList>
    </citation>
    <scope>NUCLEOTIDE SEQUENCE [LARGE SCALE GENOMIC DNA]</scope>
    <source>
        <strain evidence="16 46">BVe41219</strain>
        <strain evidence="52">iAA108</strain>
        <strain evidence="13">IAA108</strain>
        <strain evidence="15">IAK279</strain>
        <strain evidence="47">iAK279</strain>
        <strain evidence="50">iAP146</strain>
        <strain evidence="12">IAP146</strain>
        <strain evidence="17">IAU3127</strain>
        <strain evidence="51">iAU3127</strain>
        <strain evidence="48">iK21513</strain>
        <strain evidence="11">IK21513</strain>
        <strain evidence="49">iP54</strain>
        <strain evidence="14">IP54</strain>
    </source>
</reference>
<dbReference type="Proteomes" id="UP001206014">
    <property type="component" value="Unassembled WGS sequence"/>
</dbReference>
<dbReference type="EMBL" id="QSFW01000003">
    <property type="protein sequence ID" value="RHA88908.1"/>
    <property type="molecule type" value="Genomic_DNA"/>
</dbReference>
<dbReference type="Proteomes" id="UP000284990">
    <property type="component" value="Unassembled WGS sequence"/>
</dbReference>
<reference evidence="6" key="6">
    <citation type="submission" date="2022-11" db="EMBL/GenBank/DDBJ databases">
        <title>Genomic repertoires linked with pathogenic potency of arthritogenic Prevotella copri isolated from the gut of rheumatoid arthritis patients.</title>
        <authorList>
            <person name="Nii T."/>
            <person name="Maeda Y."/>
            <person name="Motooka D."/>
            <person name="Naito M."/>
            <person name="Matsumoto Y."/>
            <person name="Ogawa T."/>
            <person name="Oguro-Igashira E."/>
            <person name="Kishikawa T."/>
            <person name="Yamashita M."/>
            <person name="Koizumi S."/>
            <person name="Kurakawa T."/>
            <person name="Okumura R."/>
            <person name="Kayama H."/>
            <person name="Murakami M."/>
            <person name="Sakaguchi T."/>
            <person name="Das B."/>
            <person name="Nakamura S."/>
            <person name="Okada Y."/>
            <person name="Kumanogoh A."/>
            <person name="Takeda K."/>
        </authorList>
    </citation>
    <scope>NUCLEOTIDE SEQUENCE</scope>
    <source>
        <strain evidence="9">H012_8</strain>
        <strain evidence="7">H019-1</strain>
        <strain evidence="8">H105_2-2</strain>
        <strain evidence="6">N016-13</strain>
        <strain evidence="10">RA-N001-16</strain>
    </source>
</reference>
<dbReference type="Proteomes" id="UP000286211">
    <property type="component" value="Unassembled WGS sequence"/>
</dbReference>
<dbReference type="EMBL" id="QRKB01000025">
    <property type="protein sequence ID" value="RHH81399.1"/>
    <property type="molecule type" value="Genomic_DNA"/>
</dbReference>
<evidence type="ECO:0000313" key="14">
    <source>
        <dbReference type="EMBL" id="MQN90257.1"/>
    </source>
</evidence>
<dbReference type="Proteomes" id="UP000261187">
    <property type="component" value="Unassembled WGS sequence"/>
</dbReference>
<dbReference type="Proteomes" id="UP000421408">
    <property type="component" value="Unassembled WGS sequence"/>
</dbReference>
<dbReference type="EMBL" id="VZCR01000091">
    <property type="protein sequence ID" value="MQN33021.1"/>
    <property type="molecule type" value="Genomic_DNA"/>
</dbReference>
<dbReference type="Proteomes" id="UP000283672">
    <property type="component" value="Unassembled WGS sequence"/>
</dbReference>
<evidence type="ECO:0000313" key="48">
    <source>
        <dbReference type="Proteomes" id="UP000406735"/>
    </source>
</evidence>
<evidence type="ECO:0000313" key="32">
    <source>
        <dbReference type="Proteomes" id="UP000261187"/>
    </source>
</evidence>
<evidence type="ECO:0000313" key="10">
    <source>
        <dbReference type="EMBL" id="MCW4165727.1"/>
    </source>
</evidence>
<dbReference type="EMBL" id="JANDWU010000013">
    <property type="protein sequence ID" value="MCP9549508.1"/>
    <property type="molecule type" value="Genomic_DNA"/>
</dbReference>
<evidence type="ECO:0000313" key="3">
    <source>
        <dbReference type="EMBL" id="MCP9502193.1"/>
    </source>
</evidence>
<evidence type="ECO:0000313" key="49">
    <source>
        <dbReference type="Proteomes" id="UP000420635"/>
    </source>
</evidence>
<evidence type="ECO:0000313" key="39">
    <source>
        <dbReference type="Proteomes" id="UP000284990"/>
    </source>
</evidence>
<name>A0A174Y915_9BACT</name>
<evidence type="ECO:0000313" key="16">
    <source>
        <dbReference type="EMBL" id="MQO56408.1"/>
    </source>
</evidence>
<evidence type="ECO:0000313" key="36">
    <source>
        <dbReference type="Proteomes" id="UP000283872"/>
    </source>
</evidence>
<organism evidence="16 46">
    <name type="scientific">Segatella copri</name>
    <dbReference type="NCBI Taxonomy" id="165179"/>
    <lineage>
        <taxon>Bacteria</taxon>
        <taxon>Pseudomonadati</taxon>
        <taxon>Bacteroidota</taxon>
        <taxon>Bacteroidia</taxon>
        <taxon>Bacteroidales</taxon>
        <taxon>Prevotellaceae</taxon>
        <taxon>Segatella</taxon>
    </lineage>
</organism>
<evidence type="ECO:0000313" key="38">
    <source>
        <dbReference type="Proteomes" id="UP000284562"/>
    </source>
</evidence>
<dbReference type="Proteomes" id="UP000285776">
    <property type="component" value="Unassembled WGS sequence"/>
</dbReference>
<evidence type="ECO:0000313" key="27">
    <source>
        <dbReference type="EMBL" id="RHG61099.1"/>
    </source>
</evidence>
<dbReference type="EMBL" id="JANDXR010000015">
    <property type="protein sequence ID" value="MCP9502193.1"/>
    <property type="molecule type" value="Genomic_DNA"/>
</dbReference>
<evidence type="ECO:0000313" key="42">
    <source>
        <dbReference type="Proteomes" id="UP000285776"/>
    </source>
</evidence>
<evidence type="ECO:0000313" key="17">
    <source>
        <dbReference type="EMBL" id="MQO91598.1"/>
    </source>
</evidence>
<evidence type="ECO:0000313" key="23">
    <source>
        <dbReference type="EMBL" id="RGW69820.1"/>
    </source>
</evidence>
<dbReference type="RefSeq" id="WP_022121874.1">
    <property type="nucleotide sequence ID" value="NZ_CATKVS010000001.1"/>
</dbReference>
<dbReference type="Proteomes" id="UP001209476">
    <property type="component" value="Unassembled WGS sequence"/>
</dbReference>
<dbReference type="Proteomes" id="UP000421283">
    <property type="component" value="Unassembled WGS sequence"/>
</dbReference>
<dbReference type="EMBL" id="QROP01000022">
    <property type="protein sequence ID" value="RHL37103.1"/>
    <property type="molecule type" value="Genomic_DNA"/>
</dbReference>
<gene>
    <name evidence="31" type="ORF">DW026_09405</name>
    <name evidence="30" type="ORF">DW064_01610</name>
    <name evidence="29" type="ORF">DW079_02315</name>
    <name evidence="28" type="ORF">DW192_10070</name>
    <name evidence="27" type="ORF">DW250_15425</name>
    <name evidence="26" type="ORF">DW916_02340</name>
    <name evidence="24" type="ORF">DWV53_13165</name>
    <name evidence="23" type="ORF">DWV60_03545</name>
    <name evidence="22" type="ORF">DWV76_08320</name>
    <name evidence="21" type="ORF">DWW35_03850</name>
    <name evidence="20" type="ORF">DWY11_04805</name>
    <name evidence="25" type="ORF">DXA63_00775</name>
    <name evidence="19" type="ORF">DXB80_05550</name>
    <name evidence="18" type="ORF">DXC61_03065</name>
    <name evidence="17" type="ORF">F7D31_02720</name>
    <name evidence="16" type="ORF">F7D42_12000</name>
    <name evidence="14" type="ORF">F7D59_10480</name>
    <name evidence="15" type="ORF">F7D62_00530</name>
    <name evidence="13" type="ORF">F7D74_11805</name>
    <name evidence="12" type="ORF">F7D90_13945</name>
    <name evidence="11" type="ORF">F7D97_13575</name>
    <name evidence="1" type="ORF">KSW80_10515</name>
    <name evidence="2" type="ORF">LYY06_05370</name>
    <name evidence="5" type="ORF">NNC55_03455</name>
    <name evidence="4" type="ORF">NNC68_08475</name>
    <name evidence="3" type="ORF">NND11_11665</name>
    <name evidence="10" type="ORF">ONS98_10990</name>
    <name evidence="8" type="ORF">ONT01_04585</name>
    <name evidence="6" type="ORF">ONT05_13495</name>
    <name evidence="7" type="ORF">ONT19_05730</name>
    <name evidence="9" type="ORF">ONT23_05705</name>
</gene>
<dbReference type="EMBL" id="QSAV01000054">
    <property type="protein sequence ID" value="RGW75584.1"/>
    <property type="molecule type" value="Genomic_DNA"/>
</dbReference>
<evidence type="ECO:0000313" key="20">
    <source>
        <dbReference type="EMBL" id="RGS17374.1"/>
    </source>
</evidence>
<dbReference type="Proteomes" id="UP001209168">
    <property type="component" value="Unassembled WGS sequence"/>
</dbReference>
<evidence type="ECO:0000313" key="37">
    <source>
        <dbReference type="Proteomes" id="UP000284548"/>
    </source>
</evidence>
<dbReference type="EMBL" id="JAHOEP010000028">
    <property type="protein sequence ID" value="MBV3408825.1"/>
    <property type="molecule type" value="Genomic_DNA"/>
</dbReference>
<evidence type="ECO:0000313" key="35">
    <source>
        <dbReference type="Proteomes" id="UP000283785"/>
    </source>
</evidence>
<evidence type="ECO:0000313" key="25">
    <source>
        <dbReference type="EMBL" id="RGX98686.1"/>
    </source>
</evidence>
<evidence type="ECO:0000313" key="46">
    <source>
        <dbReference type="Proteomes" id="UP000358159"/>
    </source>
</evidence>
<evidence type="ECO:0000313" key="28">
    <source>
        <dbReference type="EMBL" id="RHH81399.1"/>
    </source>
</evidence>
<dbReference type="EMBL" id="JANDWN010000006">
    <property type="protein sequence ID" value="MCP9599021.1"/>
    <property type="molecule type" value="Genomic_DNA"/>
</dbReference>
<dbReference type="EMBL" id="QRNB01000007">
    <property type="protein sequence ID" value="RHK12238.1"/>
    <property type="molecule type" value="Genomic_DNA"/>
</dbReference>
<dbReference type="EMBL" id="QRIN01000113">
    <property type="protein sequence ID" value="RHG61099.1"/>
    <property type="molecule type" value="Genomic_DNA"/>
</dbReference>
<reference evidence="1" key="3">
    <citation type="submission" date="2021-06" db="EMBL/GenBank/DDBJ databases">
        <title>Collection of gut derived symbiotic bacterial strains cultured from healthy donors.</title>
        <authorList>
            <person name="Lin H."/>
            <person name="Littmann E."/>
            <person name="Pamer E.G."/>
        </authorList>
    </citation>
    <scope>NUCLEOTIDE SEQUENCE</scope>
    <source>
        <strain evidence="1">MSK.21.60</strain>
    </source>
</reference>
<dbReference type="EMBL" id="VZAP01000034">
    <property type="protein sequence ID" value="MQO91598.1"/>
    <property type="molecule type" value="Genomic_DNA"/>
</dbReference>
<protein>
    <submittedName>
        <fullName evidence="16">Uncharacterized protein</fullName>
    </submittedName>
</protein>
<evidence type="ECO:0000313" key="34">
    <source>
        <dbReference type="Proteomes" id="UP000283672"/>
    </source>
</evidence>
<evidence type="ECO:0000313" key="4">
    <source>
        <dbReference type="EMBL" id="MCP9549508.1"/>
    </source>
</evidence>
<evidence type="ECO:0000313" key="40">
    <source>
        <dbReference type="Proteomes" id="UP000285236"/>
    </source>
</evidence>
<dbReference type="EMBL" id="QSAQ01000006">
    <property type="protein sequence ID" value="RGW69820.1"/>
    <property type="molecule type" value="Genomic_DNA"/>
</dbReference>
<evidence type="ECO:0000313" key="11">
    <source>
        <dbReference type="EMBL" id="MQN10919.1"/>
    </source>
</evidence>
<dbReference type="Proteomes" id="UP000285236">
    <property type="component" value="Unassembled WGS sequence"/>
</dbReference>
<dbReference type="EMBL" id="QSCI01000001">
    <property type="protein sequence ID" value="RGX98686.1"/>
    <property type="molecule type" value="Genomic_DNA"/>
</dbReference>
<evidence type="ECO:0000313" key="12">
    <source>
        <dbReference type="EMBL" id="MQN33021.1"/>
    </source>
</evidence>
<dbReference type="EMBL" id="VZCY01000110">
    <property type="protein sequence ID" value="MQN10919.1"/>
    <property type="molecule type" value="Genomic_DNA"/>
</dbReference>
<dbReference type="Proteomes" id="UP000284548">
    <property type="component" value="Unassembled WGS sequence"/>
</dbReference>
<evidence type="ECO:0000313" key="9">
    <source>
        <dbReference type="EMBL" id="MCW4155047.1"/>
    </source>
</evidence>
<proteinExistence type="predicted"/>
<comment type="caution">
    <text evidence="16">The sequence shown here is derived from an EMBL/GenBank/DDBJ whole genome shotgun (WGS) entry which is preliminary data.</text>
</comment>
<dbReference type="EMBL" id="VZBT01000004">
    <property type="protein sequence ID" value="MQO02625.1"/>
    <property type="molecule type" value="Genomic_DNA"/>
</dbReference>
<dbReference type="EMBL" id="JAPDVD010000001">
    <property type="protein sequence ID" value="MCW4137065.1"/>
    <property type="molecule type" value="Genomic_DNA"/>
</dbReference>
<dbReference type="Proteomes" id="UP001209074">
    <property type="component" value="Unassembled WGS sequence"/>
</dbReference>
<evidence type="ECO:0000313" key="6">
    <source>
        <dbReference type="EMBL" id="MCW4094542.1"/>
    </source>
</evidence>
<dbReference type="Proteomes" id="UP001200307">
    <property type="component" value="Unassembled WGS sequence"/>
</dbReference>
<evidence type="ECO:0000313" key="5">
    <source>
        <dbReference type="EMBL" id="MCP9599021.1"/>
    </source>
</evidence>
<dbReference type="EMBL" id="VZCC01000089">
    <property type="protein sequence ID" value="MQN84641.1"/>
    <property type="molecule type" value="Genomic_DNA"/>
</dbReference>
<evidence type="ECO:0000313" key="51">
    <source>
        <dbReference type="Proteomes" id="UP000421283"/>
    </source>
</evidence>
<dbReference type="EMBL" id="QRYP01000006">
    <property type="protein sequence ID" value="RGU99349.1"/>
    <property type="molecule type" value="Genomic_DNA"/>
</dbReference>
<dbReference type="Proteomes" id="UP000285604">
    <property type="component" value="Unassembled WGS sequence"/>
</dbReference>
<evidence type="ECO:0000313" key="45">
    <source>
        <dbReference type="Proteomes" id="UP000286501"/>
    </source>
</evidence>
<evidence type="ECO:0000313" key="8">
    <source>
        <dbReference type="EMBL" id="MCW4137065.1"/>
    </source>
</evidence>
<evidence type="ECO:0000313" key="21">
    <source>
        <dbReference type="EMBL" id="RGU99349.1"/>
    </source>
</evidence>
<dbReference type="Proteomes" id="UP000390763">
    <property type="component" value="Unassembled WGS sequence"/>
</dbReference>
<dbReference type="EMBL" id="VZBQ01000119">
    <property type="protein sequence ID" value="MQN90257.1"/>
    <property type="molecule type" value="Genomic_DNA"/>
</dbReference>
<dbReference type="EMBL" id="JAPDUS010000032">
    <property type="protein sequence ID" value="MCW4094542.1"/>
    <property type="molecule type" value="Genomic_DNA"/>
</dbReference>
<dbReference type="EMBL" id="JAPDUM010000001">
    <property type="protein sequence ID" value="MCW4165727.1"/>
    <property type="molecule type" value="Genomic_DNA"/>
</dbReference>
<dbReference type="EMBL" id="VZAZ01000055">
    <property type="protein sequence ID" value="MQO56408.1"/>
    <property type="molecule type" value="Genomic_DNA"/>
</dbReference>
<evidence type="ECO:0000313" key="47">
    <source>
        <dbReference type="Proteomes" id="UP000390763"/>
    </source>
</evidence>
<dbReference type="Proteomes" id="UP000283785">
    <property type="component" value="Unassembled WGS sequence"/>
</dbReference>
<dbReference type="Proteomes" id="UP001205506">
    <property type="component" value="Unassembled WGS sequence"/>
</dbReference>
<accession>A0A174Y915</accession>
<evidence type="ECO:0000313" key="30">
    <source>
        <dbReference type="EMBL" id="RHK50293.1"/>
    </source>
</evidence>
<dbReference type="AlphaFoldDB" id="A0A174Y915"/>
<dbReference type="Proteomes" id="UP001209417">
    <property type="component" value="Unassembled WGS sequence"/>
</dbReference>
<evidence type="ECO:0000313" key="26">
    <source>
        <dbReference type="EMBL" id="RHA88908.1"/>
    </source>
</evidence>
<dbReference type="EMBL" id="QSAG01000013">
    <property type="protein sequence ID" value="RGW42733.1"/>
    <property type="molecule type" value="Genomic_DNA"/>
</dbReference>
<dbReference type="Proteomes" id="UP000283872">
    <property type="component" value="Unassembled WGS sequence"/>
</dbReference>
<dbReference type="EMBL" id="QSUC01000010">
    <property type="protein sequence ID" value="RGN10515.1"/>
    <property type="molecule type" value="Genomic_DNA"/>
</dbReference>
<evidence type="ECO:0000313" key="18">
    <source>
        <dbReference type="EMBL" id="RGL63289.1"/>
    </source>
</evidence>